<reference evidence="1" key="1">
    <citation type="submission" date="2021-01" db="EMBL/GenBank/DDBJ databases">
        <title>Whole genome shotgun sequence of Actinoplanes ferrugineus NBRC 15555.</title>
        <authorList>
            <person name="Komaki H."/>
            <person name="Tamura T."/>
        </authorList>
    </citation>
    <scope>NUCLEOTIDE SEQUENCE</scope>
    <source>
        <strain evidence="1">NBRC 15555</strain>
    </source>
</reference>
<sequence>MTAVQFIVNEVFDIPTRGGLIAVGSTRNGDFIGIPRLRDDTSGQPIHVLGVDHPTPRTRRTGETILVVDRADAEHVLVGRLWTAETP</sequence>
<evidence type="ECO:0000313" key="2">
    <source>
        <dbReference type="Proteomes" id="UP000598174"/>
    </source>
</evidence>
<protein>
    <submittedName>
        <fullName evidence="1">Uncharacterized protein</fullName>
    </submittedName>
</protein>
<organism evidence="1 2">
    <name type="scientific">Paractinoplanes ferrugineus</name>
    <dbReference type="NCBI Taxonomy" id="113564"/>
    <lineage>
        <taxon>Bacteria</taxon>
        <taxon>Bacillati</taxon>
        <taxon>Actinomycetota</taxon>
        <taxon>Actinomycetes</taxon>
        <taxon>Micromonosporales</taxon>
        <taxon>Micromonosporaceae</taxon>
        <taxon>Paractinoplanes</taxon>
    </lineage>
</organism>
<name>A0A919IYD3_9ACTN</name>
<dbReference type="AlphaFoldDB" id="A0A919IYD3"/>
<gene>
    <name evidence="1" type="ORF">Afe05nite_20220</name>
</gene>
<dbReference type="Proteomes" id="UP000598174">
    <property type="component" value="Unassembled WGS sequence"/>
</dbReference>
<proteinExistence type="predicted"/>
<comment type="caution">
    <text evidence="1">The sequence shown here is derived from an EMBL/GenBank/DDBJ whole genome shotgun (WGS) entry which is preliminary data.</text>
</comment>
<keyword evidence="2" id="KW-1185">Reference proteome</keyword>
<accession>A0A919IYD3</accession>
<evidence type="ECO:0000313" key="1">
    <source>
        <dbReference type="EMBL" id="GIE10182.1"/>
    </source>
</evidence>
<dbReference type="EMBL" id="BOMM01000014">
    <property type="protein sequence ID" value="GIE10182.1"/>
    <property type="molecule type" value="Genomic_DNA"/>
</dbReference>
<dbReference type="RefSeq" id="WP_203816746.1">
    <property type="nucleotide sequence ID" value="NZ_BAAABP010000007.1"/>
</dbReference>